<evidence type="ECO:0000313" key="2">
    <source>
        <dbReference type="EMBL" id="GIL59501.1"/>
    </source>
</evidence>
<reference evidence="2" key="1">
    <citation type="journal article" date="2021" name="Proc. Natl. Acad. Sci. U.S.A.">
        <title>Three genomes in the algal genus Volvox reveal the fate of a haploid sex-determining region after a transition to homothallism.</title>
        <authorList>
            <person name="Yamamoto K."/>
            <person name="Hamaji T."/>
            <person name="Kawai-Toyooka H."/>
            <person name="Matsuzaki R."/>
            <person name="Takahashi F."/>
            <person name="Nishimura Y."/>
            <person name="Kawachi M."/>
            <person name="Noguchi H."/>
            <person name="Minakuchi Y."/>
            <person name="Umen J.G."/>
            <person name="Toyoda A."/>
            <person name="Nozaki H."/>
        </authorList>
    </citation>
    <scope>NUCLEOTIDE SEQUENCE</scope>
    <source>
        <strain evidence="2">NIES-3780</strain>
    </source>
</reference>
<evidence type="ECO:0000313" key="3">
    <source>
        <dbReference type="Proteomes" id="UP000747399"/>
    </source>
</evidence>
<comment type="caution">
    <text evidence="2">The sequence shown here is derived from an EMBL/GenBank/DDBJ whole genome shotgun (WGS) entry which is preliminary data.</text>
</comment>
<sequence length="320" mass="32701">MSCITAPPADDCWPEDDDEGEPVPVPAPPPALQRVFTPAVALPRCSRSTGDPDLAADDYALPARLVFGPLRAPCSDDWELDLGAGGDVIAPADADTGAELTLLPEAFKGVRVGNADGIAAVVTGKRTTVSRSRTRAVCRRGTAAQHASHLPRRQAVVEAPAGANTDMFAKQGLFTASAEMSAVATDVAAEAIVVPERAVATTASGALLTLTEGPEEGCSDESASGDDDEGAGGGAELHAEGGRRMCVIVRPPVPPASAVYPVLEELVELVHQHTLQPIKPALVEAPAAQVPTPTPTPTPTPPPPPPQQSSAEVPGGGPCQ</sequence>
<feature type="compositionally biased region" description="Acidic residues" evidence="1">
    <location>
        <begin position="213"/>
        <end position="230"/>
    </location>
</feature>
<dbReference type="Proteomes" id="UP000747399">
    <property type="component" value="Unassembled WGS sequence"/>
</dbReference>
<protein>
    <submittedName>
        <fullName evidence="2">Uncharacterized protein</fullName>
    </submittedName>
</protein>
<proteinExistence type="predicted"/>
<gene>
    <name evidence="2" type="ORF">Vafri_14156</name>
</gene>
<evidence type="ECO:0000256" key="1">
    <source>
        <dbReference type="SAM" id="MobiDB-lite"/>
    </source>
</evidence>
<feature type="compositionally biased region" description="Acidic residues" evidence="1">
    <location>
        <begin position="12"/>
        <end position="21"/>
    </location>
</feature>
<dbReference type="EMBL" id="BNCO01000035">
    <property type="protein sequence ID" value="GIL59501.1"/>
    <property type="molecule type" value="Genomic_DNA"/>
</dbReference>
<feature type="region of interest" description="Disordered" evidence="1">
    <location>
        <begin position="1"/>
        <end position="29"/>
    </location>
</feature>
<dbReference type="AlphaFoldDB" id="A0A8J4F3H1"/>
<name>A0A8J4F3H1_9CHLO</name>
<organism evidence="2 3">
    <name type="scientific">Volvox africanus</name>
    <dbReference type="NCBI Taxonomy" id="51714"/>
    <lineage>
        <taxon>Eukaryota</taxon>
        <taxon>Viridiplantae</taxon>
        <taxon>Chlorophyta</taxon>
        <taxon>core chlorophytes</taxon>
        <taxon>Chlorophyceae</taxon>
        <taxon>CS clade</taxon>
        <taxon>Chlamydomonadales</taxon>
        <taxon>Volvocaceae</taxon>
        <taxon>Volvox</taxon>
    </lineage>
</organism>
<keyword evidence="3" id="KW-1185">Reference proteome</keyword>
<accession>A0A8J4F3H1</accession>
<feature type="region of interest" description="Disordered" evidence="1">
    <location>
        <begin position="208"/>
        <end position="237"/>
    </location>
</feature>
<feature type="region of interest" description="Disordered" evidence="1">
    <location>
        <begin position="282"/>
        <end position="320"/>
    </location>
</feature>
<feature type="compositionally biased region" description="Pro residues" evidence="1">
    <location>
        <begin position="292"/>
        <end position="307"/>
    </location>
</feature>